<name>A0A4U5MJA1_STECR</name>
<evidence type="ECO:0000313" key="3">
    <source>
        <dbReference type="Proteomes" id="UP000298663"/>
    </source>
</evidence>
<keyword evidence="1" id="KW-0812">Transmembrane</keyword>
<sequence>METEDKKVPLELQFSSLSELGFQKGKNSIDDKFNSPTTPWKSIWLTYLIQFLCGIQLSVYFTSMWPYLSGVSGL</sequence>
<protein>
    <submittedName>
        <fullName evidence="2">Uncharacterized protein</fullName>
    </submittedName>
</protein>
<keyword evidence="1" id="KW-1133">Transmembrane helix</keyword>
<comment type="caution">
    <text evidence="2">The sequence shown here is derived from an EMBL/GenBank/DDBJ whole genome shotgun (WGS) entry which is preliminary data.</text>
</comment>
<dbReference type="AlphaFoldDB" id="A0A4U5MJA1"/>
<dbReference type="EMBL" id="AZBU02000007">
    <property type="protein sequence ID" value="TKR69456.1"/>
    <property type="molecule type" value="Genomic_DNA"/>
</dbReference>
<dbReference type="STRING" id="34508.A0A4U5MJA1"/>
<dbReference type="OrthoDB" id="370281at2759"/>
<feature type="transmembrane region" description="Helical" evidence="1">
    <location>
        <begin position="44"/>
        <end position="68"/>
    </location>
</feature>
<gene>
    <name evidence="2" type="ORF">L596_021616</name>
</gene>
<evidence type="ECO:0000313" key="2">
    <source>
        <dbReference type="EMBL" id="TKR69456.1"/>
    </source>
</evidence>
<dbReference type="Proteomes" id="UP000298663">
    <property type="component" value="Unassembled WGS sequence"/>
</dbReference>
<reference evidence="2 3" key="2">
    <citation type="journal article" date="2019" name="G3 (Bethesda)">
        <title>Hybrid Assembly of the Genome of the Entomopathogenic Nematode Steinernema carpocapsae Identifies the X-Chromosome.</title>
        <authorList>
            <person name="Serra L."/>
            <person name="Macchietto M."/>
            <person name="Macias-Munoz A."/>
            <person name="McGill C.J."/>
            <person name="Rodriguez I.M."/>
            <person name="Rodriguez B."/>
            <person name="Murad R."/>
            <person name="Mortazavi A."/>
        </authorList>
    </citation>
    <scope>NUCLEOTIDE SEQUENCE [LARGE SCALE GENOMIC DNA]</scope>
    <source>
        <strain evidence="2 3">ALL</strain>
    </source>
</reference>
<proteinExistence type="predicted"/>
<keyword evidence="3" id="KW-1185">Reference proteome</keyword>
<reference evidence="2 3" key="1">
    <citation type="journal article" date="2015" name="Genome Biol.">
        <title>Comparative genomics of Steinernema reveals deeply conserved gene regulatory networks.</title>
        <authorList>
            <person name="Dillman A.R."/>
            <person name="Macchietto M."/>
            <person name="Porter C.F."/>
            <person name="Rogers A."/>
            <person name="Williams B."/>
            <person name="Antoshechkin I."/>
            <person name="Lee M.M."/>
            <person name="Goodwin Z."/>
            <person name="Lu X."/>
            <person name="Lewis E.E."/>
            <person name="Goodrich-Blair H."/>
            <person name="Stock S.P."/>
            <person name="Adams B.J."/>
            <person name="Sternberg P.W."/>
            <person name="Mortazavi A."/>
        </authorList>
    </citation>
    <scope>NUCLEOTIDE SEQUENCE [LARGE SCALE GENOMIC DNA]</scope>
    <source>
        <strain evidence="2 3">ALL</strain>
    </source>
</reference>
<accession>A0A4U5MJA1</accession>
<organism evidence="2 3">
    <name type="scientific">Steinernema carpocapsae</name>
    <name type="common">Entomopathogenic nematode</name>
    <dbReference type="NCBI Taxonomy" id="34508"/>
    <lineage>
        <taxon>Eukaryota</taxon>
        <taxon>Metazoa</taxon>
        <taxon>Ecdysozoa</taxon>
        <taxon>Nematoda</taxon>
        <taxon>Chromadorea</taxon>
        <taxon>Rhabditida</taxon>
        <taxon>Tylenchina</taxon>
        <taxon>Panagrolaimomorpha</taxon>
        <taxon>Strongyloidoidea</taxon>
        <taxon>Steinernematidae</taxon>
        <taxon>Steinernema</taxon>
    </lineage>
</organism>
<keyword evidence="1" id="KW-0472">Membrane</keyword>
<evidence type="ECO:0000256" key="1">
    <source>
        <dbReference type="SAM" id="Phobius"/>
    </source>
</evidence>